<accession>A0A1M5BBX5</accession>
<dbReference type="PANTHER" id="PTHR30620">
    <property type="entry name" value="PERIPLASMIC BETA-GLUCOSIDASE-RELATED"/>
    <property type="match status" value="1"/>
</dbReference>
<dbReference type="InterPro" id="IPR051915">
    <property type="entry name" value="Cellulose_Degrad_GH3"/>
</dbReference>
<dbReference type="Pfam" id="PF14310">
    <property type="entry name" value="Fn3-like"/>
    <property type="match status" value="1"/>
</dbReference>
<dbReference type="GO" id="GO:0008422">
    <property type="term" value="F:beta-glucosidase activity"/>
    <property type="evidence" value="ECO:0007669"/>
    <property type="project" value="UniProtKB-ARBA"/>
</dbReference>
<dbReference type="Gene3D" id="3.20.20.300">
    <property type="entry name" value="Glycoside hydrolase, family 3, N-terminal domain"/>
    <property type="match status" value="1"/>
</dbReference>
<dbReference type="InterPro" id="IPR013783">
    <property type="entry name" value="Ig-like_fold"/>
</dbReference>
<name>A0A1M5BBX5_9THEO</name>
<evidence type="ECO:0000256" key="2">
    <source>
        <dbReference type="ARBA" id="ARBA00022801"/>
    </source>
</evidence>
<gene>
    <name evidence="5" type="ORF">SAMN02746089_01835</name>
</gene>
<protein>
    <submittedName>
        <fullName evidence="5">Beta-glucosidase</fullName>
    </submittedName>
</protein>
<dbReference type="PROSITE" id="PS00775">
    <property type="entry name" value="GLYCOSYL_HYDROL_F3"/>
    <property type="match status" value="1"/>
</dbReference>
<dbReference type="RefSeq" id="WP_084111110.1">
    <property type="nucleotide sequence ID" value="NZ_FQVH01000021.1"/>
</dbReference>
<dbReference type="GO" id="GO:0009251">
    <property type="term" value="P:glucan catabolic process"/>
    <property type="evidence" value="ECO:0007669"/>
    <property type="project" value="TreeGrafter"/>
</dbReference>
<dbReference type="PRINTS" id="PR00133">
    <property type="entry name" value="GLHYDRLASE3"/>
</dbReference>
<dbReference type="InterPro" id="IPR036962">
    <property type="entry name" value="Glyco_hydro_3_N_sf"/>
</dbReference>
<keyword evidence="3" id="KW-0326">Glycosidase</keyword>
<dbReference type="PANTHER" id="PTHR30620:SF123">
    <property type="entry name" value="BETA-XYLOSIDASE"/>
    <property type="match status" value="1"/>
</dbReference>
<dbReference type="Gene3D" id="2.60.40.10">
    <property type="entry name" value="Immunoglobulins"/>
    <property type="match status" value="1"/>
</dbReference>
<dbReference type="Gene3D" id="3.40.50.1700">
    <property type="entry name" value="Glycoside hydrolase family 3 C-terminal domain"/>
    <property type="match status" value="1"/>
</dbReference>
<evidence type="ECO:0000256" key="3">
    <source>
        <dbReference type="RuleBase" id="RU361161"/>
    </source>
</evidence>
<evidence type="ECO:0000313" key="6">
    <source>
        <dbReference type="Proteomes" id="UP000184088"/>
    </source>
</evidence>
<comment type="similarity">
    <text evidence="1 3">Belongs to the glycosyl hydrolase 3 family.</text>
</comment>
<keyword evidence="6" id="KW-1185">Reference proteome</keyword>
<dbReference type="Pfam" id="PF00933">
    <property type="entry name" value="Glyco_hydro_3"/>
    <property type="match status" value="1"/>
</dbReference>
<dbReference type="SMART" id="SM01217">
    <property type="entry name" value="Fn3_like"/>
    <property type="match status" value="1"/>
</dbReference>
<evidence type="ECO:0000313" key="5">
    <source>
        <dbReference type="EMBL" id="SHF39938.1"/>
    </source>
</evidence>
<dbReference type="FunFam" id="3.20.20.300:FF:000011">
    <property type="entry name" value="Glycosyl hydrolase"/>
    <property type="match status" value="1"/>
</dbReference>
<feature type="domain" description="Fibronectin type III-like" evidence="4">
    <location>
        <begin position="690"/>
        <end position="759"/>
    </location>
</feature>
<keyword evidence="2 3" id="KW-0378">Hydrolase</keyword>
<sequence length="790" mass="87339">MSNNNEKKNMLYLDATQPVEKRVQDLLSRMTLDEKIAQLSSVWVYELLDNMSFSPDKAKVLMKDGIGQITRIGGASNLDPVESAKLANEIQKYLLENTRLGIPAIVHEESCSGYMAKGATCFPQTIGVASTWDPEIVEEMGAVIRTQMKAVGAHQALAPLMDVTRDARWGRVEETFGEDPYLVSRMGVSYIKGLQGKNLQEGIMATAKHFVGYGNSEGGMNWAPAHIPERELREVFLSPFEAAVKEAKVASIMAAYHELDGIPCHGSNKLLTEILRNEWGFDGLVVSDYFAINMLYEYHHVAKNKGKAAQIALEAGVDIELPSKDCYGQPLKEAVEKGLIKESLIDIVVGRILKVKFLLGLFENPYVDTEKIAKVFDNPEQRKLAYKIAQESIVLLKNENNLLPLKKDIKSIAVIGPNADSVRNIIGDYAYPCHIESLLEMKESSNVFNTPIPEKVELVDNFVPIKSILEGIKEKISSETKVYYAKGCDVIGDKKDGFAEAVEIAKKADVAIVVVGDKAGLTDSCTSGESRDRADLNLPGVQEELVEAIYETGTPVVVVLVNGRPLSINWISQHIPAIIEAWLPGEEGAAAVADVLFGDYNPGGKLPISFPRSVGQVPVYYYHKPSGGRSHWKGDYVELSTKPLYPFGYGLSYTEFEFSNLEVSPYEVGVDDKIKISVDIQNIGNYKGDEVVQLYIQQIVSNVTRPVKELKGFKRVTLQPGEKKKVIFELAITQLGFYNEEMRYVVEPGIVKVMVGSSSDDIRVSGEFKITGEILDVSGKKEFFTNVVID</sequence>
<organism evidence="5 6">
    <name type="scientific">Caldanaerobius fijiensis DSM 17918</name>
    <dbReference type="NCBI Taxonomy" id="1121256"/>
    <lineage>
        <taxon>Bacteria</taxon>
        <taxon>Bacillati</taxon>
        <taxon>Bacillota</taxon>
        <taxon>Clostridia</taxon>
        <taxon>Thermoanaerobacterales</taxon>
        <taxon>Thermoanaerobacteraceae</taxon>
        <taxon>Caldanaerobius</taxon>
    </lineage>
</organism>
<dbReference type="InterPro" id="IPR036881">
    <property type="entry name" value="Glyco_hydro_3_C_sf"/>
</dbReference>
<dbReference type="InterPro" id="IPR002772">
    <property type="entry name" value="Glyco_hydro_3_C"/>
</dbReference>
<dbReference type="InterPro" id="IPR019800">
    <property type="entry name" value="Glyco_hydro_3_AS"/>
</dbReference>
<dbReference type="Proteomes" id="UP000184088">
    <property type="component" value="Unassembled WGS sequence"/>
</dbReference>
<dbReference type="SUPFAM" id="SSF51445">
    <property type="entry name" value="(Trans)glycosidases"/>
    <property type="match status" value="1"/>
</dbReference>
<dbReference type="FunFam" id="2.60.40.10:FF:000495">
    <property type="entry name" value="Periplasmic beta-glucosidase"/>
    <property type="match status" value="1"/>
</dbReference>
<dbReference type="Pfam" id="PF01915">
    <property type="entry name" value="Glyco_hydro_3_C"/>
    <property type="match status" value="1"/>
</dbReference>
<dbReference type="InterPro" id="IPR001764">
    <property type="entry name" value="Glyco_hydro_3_N"/>
</dbReference>
<dbReference type="AlphaFoldDB" id="A0A1M5BBX5"/>
<evidence type="ECO:0000256" key="1">
    <source>
        <dbReference type="ARBA" id="ARBA00005336"/>
    </source>
</evidence>
<dbReference type="InterPro" id="IPR026891">
    <property type="entry name" value="Fn3-like"/>
</dbReference>
<reference evidence="5 6" key="1">
    <citation type="submission" date="2016-11" db="EMBL/GenBank/DDBJ databases">
        <authorList>
            <person name="Jaros S."/>
            <person name="Januszkiewicz K."/>
            <person name="Wedrychowicz H."/>
        </authorList>
    </citation>
    <scope>NUCLEOTIDE SEQUENCE [LARGE SCALE GENOMIC DNA]</scope>
    <source>
        <strain evidence="5 6">DSM 17918</strain>
    </source>
</reference>
<evidence type="ECO:0000259" key="4">
    <source>
        <dbReference type="SMART" id="SM01217"/>
    </source>
</evidence>
<dbReference type="InterPro" id="IPR017853">
    <property type="entry name" value="GH"/>
</dbReference>
<dbReference type="EMBL" id="FQVH01000021">
    <property type="protein sequence ID" value="SHF39938.1"/>
    <property type="molecule type" value="Genomic_DNA"/>
</dbReference>
<proteinExistence type="inferred from homology"/>
<dbReference type="STRING" id="1121256.SAMN02746089_01835"/>
<dbReference type="SUPFAM" id="SSF52279">
    <property type="entry name" value="Beta-D-glucan exohydrolase, C-terminal domain"/>
    <property type="match status" value="1"/>
</dbReference>